<dbReference type="GO" id="GO:0016779">
    <property type="term" value="F:nucleotidyltransferase activity"/>
    <property type="evidence" value="ECO:0007669"/>
    <property type="project" value="InterPro"/>
</dbReference>
<organism evidence="2 3">
    <name type="scientific">Bdellovibrio bacteriovorus</name>
    <dbReference type="NCBI Taxonomy" id="959"/>
    <lineage>
        <taxon>Bacteria</taxon>
        <taxon>Pseudomonadati</taxon>
        <taxon>Bdellovibrionota</taxon>
        <taxon>Bdellovibrionia</taxon>
        <taxon>Bdellovibrionales</taxon>
        <taxon>Pseudobdellovibrionaceae</taxon>
        <taxon>Bdellovibrio</taxon>
    </lineage>
</organism>
<dbReference type="InterPro" id="IPR043519">
    <property type="entry name" value="NT_sf"/>
</dbReference>
<evidence type="ECO:0000313" key="3">
    <source>
        <dbReference type="Proteomes" id="UP000075320"/>
    </source>
</evidence>
<reference evidence="2 3" key="1">
    <citation type="submission" date="2016-03" db="EMBL/GenBank/DDBJ databases">
        <authorList>
            <person name="Ploux O."/>
        </authorList>
    </citation>
    <scope>NUCLEOTIDE SEQUENCE [LARGE SCALE GENOMIC DNA]</scope>
    <source>
        <strain evidence="2 3">R0</strain>
    </source>
</reference>
<dbReference type="Pfam" id="PF01909">
    <property type="entry name" value="NTP_transf_2"/>
    <property type="match status" value="1"/>
</dbReference>
<protein>
    <recommendedName>
        <fullName evidence="1">Polymerase nucleotidyl transferase domain-containing protein</fullName>
    </recommendedName>
</protein>
<dbReference type="Gene3D" id="3.30.460.10">
    <property type="entry name" value="Beta Polymerase, domain 2"/>
    <property type="match status" value="1"/>
</dbReference>
<comment type="caution">
    <text evidence="2">The sequence shown here is derived from an EMBL/GenBank/DDBJ whole genome shotgun (WGS) entry which is preliminary data.</text>
</comment>
<evidence type="ECO:0000313" key="2">
    <source>
        <dbReference type="EMBL" id="KYG61437.1"/>
    </source>
</evidence>
<dbReference type="AlphaFoldDB" id="A0A150WEA7"/>
<dbReference type="InterPro" id="IPR002934">
    <property type="entry name" value="Polymerase_NTP_transf_dom"/>
</dbReference>
<gene>
    <name evidence="2" type="ORF">AZI86_17130</name>
</gene>
<keyword evidence="3" id="KW-1185">Reference proteome</keyword>
<sequence length="111" mass="12687">MRVALGTFDQKKLDQIKNTLKAEFQPVRLFLFGSRANGTASKNSDYDFVMVVTDSKKSSIDEMSRARSLIFKNHGVIADVFIYSKKEFDQWKDEFNSIPETALNTGKEIEL</sequence>
<dbReference type="CDD" id="cd05403">
    <property type="entry name" value="NT_KNTase_like"/>
    <property type="match status" value="1"/>
</dbReference>
<accession>A0A150WEA7</accession>
<name>A0A150WEA7_BDEBC</name>
<feature type="domain" description="Polymerase nucleotidyl transferase" evidence="1">
    <location>
        <begin position="13"/>
        <end position="91"/>
    </location>
</feature>
<dbReference type="EMBL" id="LUKE01000006">
    <property type="protein sequence ID" value="KYG61437.1"/>
    <property type="molecule type" value="Genomic_DNA"/>
</dbReference>
<evidence type="ECO:0000259" key="1">
    <source>
        <dbReference type="Pfam" id="PF01909"/>
    </source>
</evidence>
<proteinExistence type="predicted"/>
<dbReference type="Proteomes" id="UP000075320">
    <property type="component" value="Unassembled WGS sequence"/>
</dbReference>
<dbReference type="SUPFAM" id="SSF81301">
    <property type="entry name" value="Nucleotidyltransferase"/>
    <property type="match status" value="1"/>
</dbReference>